<comment type="caution">
    <text evidence="2">The sequence shown here is derived from an EMBL/GenBank/DDBJ whole genome shotgun (WGS) entry which is preliminary data.</text>
</comment>
<dbReference type="Gene3D" id="1.25.10.10">
    <property type="entry name" value="Leucine-rich Repeat Variant"/>
    <property type="match status" value="1"/>
</dbReference>
<dbReference type="SUPFAM" id="SSF48371">
    <property type="entry name" value="ARM repeat"/>
    <property type="match status" value="1"/>
</dbReference>
<evidence type="ECO:0008006" key="4">
    <source>
        <dbReference type="Google" id="ProtNLM"/>
    </source>
</evidence>
<feature type="region of interest" description="Disordered" evidence="1">
    <location>
        <begin position="1"/>
        <end position="20"/>
    </location>
</feature>
<dbReference type="Proteomes" id="UP001530400">
    <property type="component" value="Unassembled WGS sequence"/>
</dbReference>
<proteinExistence type="predicted"/>
<dbReference type="PANTHER" id="PTHR16199">
    <property type="entry name" value="CONDENSIN-2 COMPLEX SUBUNIT G2"/>
    <property type="match status" value="1"/>
</dbReference>
<gene>
    <name evidence="2" type="ORF">ACHAWO_008999</name>
</gene>
<dbReference type="InterPro" id="IPR024741">
    <property type="entry name" value="Condensin2_G2"/>
</dbReference>
<evidence type="ECO:0000313" key="2">
    <source>
        <dbReference type="EMBL" id="KAL3796330.1"/>
    </source>
</evidence>
<dbReference type="InterPro" id="IPR016024">
    <property type="entry name" value="ARM-type_fold"/>
</dbReference>
<dbReference type="InterPro" id="IPR011989">
    <property type="entry name" value="ARM-like"/>
</dbReference>
<evidence type="ECO:0000313" key="3">
    <source>
        <dbReference type="Proteomes" id="UP001530400"/>
    </source>
</evidence>
<reference evidence="2 3" key="1">
    <citation type="submission" date="2024-10" db="EMBL/GenBank/DDBJ databases">
        <title>Updated reference genomes for cyclostephanoid diatoms.</title>
        <authorList>
            <person name="Roberts W.R."/>
            <person name="Alverson A.J."/>
        </authorList>
    </citation>
    <scope>NUCLEOTIDE SEQUENCE [LARGE SCALE GENOMIC DNA]</scope>
    <source>
        <strain evidence="2 3">AJA010-31</strain>
    </source>
</reference>
<feature type="compositionally biased region" description="Acidic residues" evidence="1">
    <location>
        <begin position="1251"/>
        <end position="1261"/>
    </location>
</feature>
<dbReference type="Pfam" id="PF12422">
    <property type="entry name" value="Condensin2nSMC"/>
    <property type="match status" value="1"/>
</dbReference>
<accession>A0ABD3Q873</accession>
<name>A0ABD3Q873_9STRA</name>
<organism evidence="2 3">
    <name type="scientific">Cyclotella atomus</name>
    <dbReference type="NCBI Taxonomy" id="382360"/>
    <lineage>
        <taxon>Eukaryota</taxon>
        <taxon>Sar</taxon>
        <taxon>Stramenopiles</taxon>
        <taxon>Ochrophyta</taxon>
        <taxon>Bacillariophyta</taxon>
        <taxon>Coscinodiscophyceae</taxon>
        <taxon>Thalassiosirophycidae</taxon>
        <taxon>Stephanodiscales</taxon>
        <taxon>Stephanodiscaceae</taxon>
        <taxon>Cyclotella</taxon>
    </lineage>
</organism>
<dbReference type="AlphaFoldDB" id="A0ABD3Q873"/>
<feature type="compositionally biased region" description="Basic and acidic residues" evidence="1">
    <location>
        <begin position="1264"/>
        <end position="1273"/>
    </location>
</feature>
<feature type="region of interest" description="Disordered" evidence="1">
    <location>
        <begin position="1004"/>
        <end position="1024"/>
    </location>
</feature>
<keyword evidence="3" id="KW-1185">Reference proteome</keyword>
<protein>
    <recommendedName>
        <fullName evidence="4">Condensin complex subunit 1</fullName>
    </recommendedName>
</protein>
<feature type="region of interest" description="Disordered" evidence="1">
    <location>
        <begin position="1250"/>
        <end position="1273"/>
    </location>
</feature>
<evidence type="ECO:0000256" key="1">
    <source>
        <dbReference type="SAM" id="MobiDB-lite"/>
    </source>
</evidence>
<dbReference type="EMBL" id="JALLPJ020000297">
    <property type="protein sequence ID" value="KAL3796330.1"/>
    <property type="molecule type" value="Genomic_DNA"/>
</dbReference>
<sequence length="1273" mass="139795">MVESDEEVNLTLISDEPTPRGGLPQSQFFSTIENAVSIGPIVEFFNSSNEGKKRRKDAELLVGKLNKVKSRRLFAALLPLLNRTVEEECYSYRDEEEEGEEKKDGEDFNEAAALQSLQFLKLCADLLNAHVCTIKKTAMDEVFDMATLLHDSLFVLHQCSANGVEGSANGNSKVGKQAAAASASIFLLCEKWWHLNLDDREQMVTQLIPLLLLSSLDEKATRADVKRLYSMREAFDLLDFTDPSIASLHTQLLRTVSHPLFLQSAEGKRFISHLFTLPELTGSLHAVVKVQILSKKSVLGCYGEIYWGAWKSLATAGSGSRERAASIYEDDEEDEREVAMKSIEENALQPLAYMTIHATNPTVAKNCQLILDKFLLYKKDPEVESLLYRLYGPILWRSCNAANAKVRMQAAVVLGDTFPLMDGASTRTSVGGGKAKSGYEAVVTKTVETIVKLMRDEVPSVRVQGCICSGKILGRFWVAIPSADIRMLLNDPFSGTEKTTTEIIARHSSDTASAVVRTTAIHTIMSLLAEDKTHAVLRPLLPSLGNVIHDKTEKVRLAVVRMLLVVKKLKSMKYYHVVPAKHLLARLADEGRGKNNPTGPVARGLTELLSNSFFPTGSKKTMADVIGRTFRLIQDDPAAALVFYRNASTQLSVHSIVKLISALMKCLCFLIVEEKKGAGEDVSGLDLSVVVEEGGLDCSDGGIVGGSRMVIILESISVLWESIENDLKQADDAINQSITEAFTGNILTEVFCHFEDKCNSTSQESKWNEGFRALFAILNCAGRLDHENVDGLRTHIMAMLETSWDLPVEQRARSNYSPYTSLLCAWGMSDDVFKCLSSSISHYLEGGESEQPKKKKARGNKADPSLPLLHIDVALNIIGHTLHGAHPLLAGARESLLNCEPAYAGIVSALHKAQSFADKILRTNGSLDVNDYVIRNVAKCIECHGKLLLHNDAQRTEAATINLSEQIKSLITWISDSVAPSLIKLIGQDNTLRELDISGISGLDSPMNSPDAMPSRNGARNSSFGLSESGTGRGSFNVYQDTCNIKTAVASMRSVLLMISDWLSICRTSHSFITNNLVNWAQVLRCDETVRKALLPLFSRIALLYLQIDGDSALFDEILIFAESAELTEDEAQYFASSICGGLASTQENSIKSGVSSFIKTICSVAQKHHLMERDGTNDDSILEKLSPGIYAWFMAMINDNRCSVILAQHLVEDKSLIARADLLNAISSHAVRTGSLSKILEALDAQHEVVEDDEKEESTVEPELLHDAASEA</sequence>
<dbReference type="PANTHER" id="PTHR16199:SF4">
    <property type="entry name" value="CONDENSIN-2 COMPLEX SUBUNIT G2"/>
    <property type="match status" value="1"/>
</dbReference>